<evidence type="ECO:0008006" key="8">
    <source>
        <dbReference type="Google" id="ProtNLM"/>
    </source>
</evidence>
<evidence type="ECO:0000256" key="1">
    <source>
        <dbReference type="ARBA" id="ARBA00004141"/>
    </source>
</evidence>
<comment type="caution">
    <text evidence="6">The sequence shown here is derived from an EMBL/GenBank/DDBJ whole genome shotgun (WGS) entry which is preliminary data.</text>
</comment>
<dbReference type="Pfam" id="PF09685">
    <property type="entry name" value="MamF_MmsF"/>
    <property type="match status" value="1"/>
</dbReference>
<dbReference type="EMBL" id="AAXW01000014">
    <property type="protein sequence ID" value="EAZ91424.1"/>
    <property type="molecule type" value="Genomic_DNA"/>
</dbReference>
<protein>
    <recommendedName>
        <fullName evidence="8">DUF4870 domain-containing protein</fullName>
    </recommendedName>
</protein>
<proteinExistence type="predicted"/>
<keyword evidence="2 5" id="KW-0812">Transmembrane</keyword>
<keyword evidence="3 5" id="KW-1133">Transmembrane helix</keyword>
<evidence type="ECO:0000256" key="5">
    <source>
        <dbReference type="SAM" id="Phobius"/>
    </source>
</evidence>
<dbReference type="Proteomes" id="UP000003781">
    <property type="component" value="Unassembled WGS sequence"/>
</dbReference>
<sequence>MNDEITKRKLLDAISHGSIFLSATFVSIGIPIAIFFISNDEIVQNNAKEALNFHLNIWVYGIIFGILTVVIIGWPLLGILGIVTLVMPILAIIKVLSNPNEVYRYPFIFRVL</sequence>
<gene>
    <name evidence="6" type="ORF">CY0110_05622</name>
</gene>
<dbReference type="OrthoDB" id="425405at2"/>
<evidence type="ECO:0000256" key="4">
    <source>
        <dbReference type="ARBA" id="ARBA00023136"/>
    </source>
</evidence>
<evidence type="ECO:0000256" key="2">
    <source>
        <dbReference type="ARBA" id="ARBA00022692"/>
    </source>
</evidence>
<dbReference type="AlphaFoldDB" id="A3IQ84"/>
<keyword evidence="7" id="KW-1185">Reference proteome</keyword>
<keyword evidence="4 5" id="KW-0472">Membrane</keyword>
<accession>A3IQ84</accession>
<name>A3IQ84_9CHRO</name>
<comment type="subcellular location">
    <subcellularLocation>
        <location evidence="1">Membrane</location>
        <topology evidence="1">Multi-pass membrane protein</topology>
    </subcellularLocation>
</comment>
<dbReference type="RefSeq" id="WP_008275549.1">
    <property type="nucleotide sequence ID" value="NZ_AAXW01000014.1"/>
</dbReference>
<feature type="transmembrane region" description="Helical" evidence="5">
    <location>
        <begin position="17"/>
        <end position="37"/>
    </location>
</feature>
<evidence type="ECO:0000256" key="3">
    <source>
        <dbReference type="ARBA" id="ARBA00022989"/>
    </source>
</evidence>
<evidence type="ECO:0000313" key="7">
    <source>
        <dbReference type="Proteomes" id="UP000003781"/>
    </source>
</evidence>
<dbReference type="InterPro" id="IPR019109">
    <property type="entry name" value="MamF_MmsF"/>
</dbReference>
<feature type="transmembrane region" description="Helical" evidence="5">
    <location>
        <begin position="57"/>
        <end position="90"/>
    </location>
</feature>
<dbReference type="eggNOG" id="COG3296">
    <property type="taxonomic scope" value="Bacteria"/>
</dbReference>
<evidence type="ECO:0000313" key="6">
    <source>
        <dbReference type="EMBL" id="EAZ91424.1"/>
    </source>
</evidence>
<organism evidence="6 7">
    <name type="scientific">Crocosphaera chwakensis CCY0110</name>
    <dbReference type="NCBI Taxonomy" id="391612"/>
    <lineage>
        <taxon>Bacteria</taxon>
        <taxon>Bacillati</taxon>
        <taxon>Cyanobacteriota</taxon>
        <taxon>Cyanophyceae</taxon>
        <taxon>Oscillatoriophycideae</taxon>
        <taxon>Chroococcales</taxon>
        <taxon>Aphanothecaceae</taxon>
        <taxon>Crocosphaera</taxon>
        <taxon>Crocosphaera chwakensis</taxon>
    </lineage>
</organism>
<reference evidence="6 7" key="1">
    <citation type="submission" date="2007-03" db="EMBL/GenBank/DDBJ databases">
        <authorList>
            <person name="Stal L."/>
            <person name="Ferriera S."/>
            <person name="Johnson J."/>
            <person name="Kravitz S."/>
            <person name="Beeson K."/>
            <person name="Sutton G."/>
            <person name="Rogers Y.-H."/>
            <person name="Friedman R."/>
            <person name="Frazier M."/>
            <person name="Venter J.C."/>
        </authorList>
    </citation>
    <scope>NUCLEOTIDE SEQUENCE [LARGE SCALE GENOMIC DNA]</scope>
    <source>
        <strain evidence="6 7">CCY0110</strain>
    </source>
</reference>